<dbReference type="Gene3D" id="3.30.450.70">
    <property type="match status" value="1"/>
</dbReference>
<keyword evidence="8" id="KW-1185">Reference proteome</keyword>
<evidence type="ECO:0000256" key="5">
    <source>
        <dbReference type="ARBA" id="ARBA00038167"/>
    </source>
</evidence>
<dbReference type="InterPro" id="IPR007233">
    <property type="entry name" value="TRAPPC"/>
</dbReference>
<gene>
    <name evidence="7" type="ORF">Agub_g8688</name>
</gene>
<dbReference type="EMBL" id="BMAR01000016">
    <property type="protein sequence ID" value="GFR47005.1"/>
    <property type="molecule type" value="Genomic_DNA"/>
</dbReference>
<dbReference type="Proteomes" id="UP001054857">
    <property type="component" value="Unassembled WGS sequence"/>
</dbReference>
<dbReference type="Pfam" id="PF04099">
    <property type="entry name" value="Sybindin"/>
    <property type="match status" value="1"/>
</dbReference>
<organism evidence="7 8">
    <name type="scientific">Astrephomene gubernaculifera</name>
    <dbReference type="NCBI Taxonomy" id="47775"/>
    <lineage>
        <taxon>Eukaryota</taxon>
        <taxon>Viridiplantae</taxon>
        <taxon>Chlorophyta</taxon>
        <taxon>core chlorophytes</taxon>
        <taxon>Chlorophyceae</taxon>
        <taxon>CS clade</taxon>
        <taxon>Chlamydomonadales</taxon>
        <taxon>Astrephomenaceae</taxon>
        <taxon>Astrephomene</taxon>
    </lineage>
</organism>
<dbReference type="CDD" id="cd14855">
    <property type="entry name" value="TRAPPC1_MUM2"/>
    <property type="match status" value="1"/>
</dbReference>
<protein>
    <recommendedName>
        <fullName evidence="6">Trafficking protein particle complex subunit</fullName>
    </recommendedName>
</protein>
<comment type="subcellular location">
    <subcellularLocation>
        <location evidence="6">Endoplasmic reticulum</location>
    </subcellularLocation>
    <subcellularLocation>
        <location evidence="6">Golgi apparatus</location>
        <location evidence="6">cis-Golgi network</location>
    </subcellularLocation>
</comment>
<comment type="similarity">
    <text evidence="5">Belongs to the TRAPP small subunits family. BET5 subfamily.</text>
</comment>
<evidence type="ECO:0000256" key="4">
    <source>
        <dbReference type="ARBA" id="ARBA00023034"/>
    </source>
</evidence>
<dbReference type="InterPro" id="IPR011012">
    <property type="entry name" value="Longin-like_dom_sf"/>
</dbReference>
<proteinExistence type="inferred from homology"/>
<name>A0AAD3DS15_9CHLO</name>
<evidence type="ECO:0000313" key="7">
    <source>
        <dbReference type="EMBL" id="GFR47005.1"/>
    </source>
</evidence>
<comment type="subunit">
    <text evidence="6">Part of the multisubunit transport protein particle (TRAPP) complex.</text>
</comment>
<dbReference type="SUPFAM" id="SSF64356">
    <property type="entry name" value="SNARE-like"/>
    <property type="match status" value="1"/>
</dbReference>
<dbReference type="PANTHER" id="PTHR23249">
    <property type="entry name" value="TRAFFICKING PROTEIN PARTICLE COMPLEX SUBUNIT"/>
    <property type="match status" value="1"/>
</dbReference>
<evidence type="ECO:0000313" key="8">
    <source>
        <dbReference type="Proteomes" id="UP001054857"/>
    </source>
</evidence>
<dbReference type="GO" id="GO:0006888">
    <property type="term" value="P:endoplasmic reticulum to Golgi vesicle-mediated transport"/>
    <property type="evidence" value="ECO:0007669"/>
    <property type="project" value="UniProtKB-UniRule"/>
</dbReference>
<comment type="caution">
    <text evidence="7">The sequence shown here is derived from an EMBL/GenBank/DDBJ whole genome shotgun (WGS) entry which is preliminary data.</text>
</comment>
<evidence type="ECO:0000256" key="1">
    <source>
        <dbReference type="ARBA" id="ARBA00022448"/>
    </source>
</evidence>
<evidence type="ECO:0000256" key="2">
    <source>
        <dbReference type="ARBA" id="ARBA00022824"/>
    </source>
</evidence>
<dbReference type="AlphaFoldDB" id="A0AAD3DS15"/>
<dbReference type="FunFam" id="3.30.450.70:FF:000006">
    <property type="entry name" value="Trafficking particle complex subunit 1"/>
    <property type="match status" value="1"/>
</dbReference>
<keyword evidence="3 6" id="KW-0931">ER-Golgi transport</keyword>
<dbReference type="GO" id="GO:0030008">
    <property type="term" value="C:TRAPP complex"/>
    <property type="evidence" value="ECO:0007669"/>
    <property type="project" value="UniProtKB-UniRule"/>
</dbReference>
<accession>A0AAD3DS15</accession>
<sequence>WQPWQASCCAVSVASENVLLRVRLPLHCLVSSLGPFKTEMGCFNMYIFNRQGTCIYYHEWFRPKSVKQGAGTLQDDQKQMFGLFWTLSNFCATMDPRDQNKPQLGAPRKIGQGCKFRSFTTSNYKCNFLEVPSGIKLVLNTHREAPDLTDVLQALYDDIFVEYVVKNPLYVPGQPFQSDQFVNALNAFLRQNGLLQQQQIMQAAA</sequence>
<feature type="non-terminal residue" evidence="7">
    <location>
        <position position="1"/>
    </location>
</feature>
<dbReference type="SMART" id="SM01399">
    <property type="entry name" value="Sybindin"/>
    <property type="match status" value="1"/>
</dbReference>
<evidence type="ECO:0000256" key="3">
    <source>
        <dbReference type="ARBA" id="ARBA00022892"/>
    </source>
</evidence>
<reference evidence="7 8" key="1">
    <citation type="journal article" date="2021" name="Sci. Rep.">
        <title>Genome sequencing of the multicellular alga Astrephomene provides insights into convergent evolution of germ-soma differentiation.</title>
        <authorList>
            <person name="Yamashita S."/>
            <person name="Yamamoto K."/>
            <person name="Matsuzaki R."/>
            <person name="Suzuki S."/>
            <person name="Yamaguchi H."/>
            <person name="Hirooka S."/>
            <person name="Minakuchi Y."/>
            <person name="Miyagishima S."/>
            <person name="Kawachi M."/>
            <person name="Toyoda A."/>
            <person name="Nozaki H."/>
        </authorList>
    </citation>
    <scope>NUCLEOTIDE SEQUENCE [LARGE SCALE GENOMIC DNA]</scope>
    <source>
        <strain evidence="7 8">NIES-4017</strain>
    </source>
</reference>
<keyword evidence="1 6" id="KW-0813">Transport</keyword>
<dbReference type="GO" id="GO:0005794">
    <property type="term" value="C:Golgi apparatus"/>
    <property type="evidence" value="ECO:0007669"/>
    <property type="project" value="UniProtKB-SubCell"/>
</dbReference>
<evidence type="ECO:0000256" key="6">
    <source>
        <dbReference type="RuleBase" id="RU366065"/>
    </source>
</evidence>
<keyword evidence="4 6" id="KW-0333">Golgi apparatus</keyword>
<dbReference type="PANTHER" id="PTHR23249:SF16">
    <property type="entry name" value="TRAFFICKING PROTEIN PARTICLE COMPLEX SUBUNIT 1"/>
    <property type="match status" value="1"/>
</dbReference>
<dbReference type="GO" id="GO:0005783">
    <property type="term" value="C:endoplasmic reticulum"/>
    <property type="evidence" value="ECO:0007669"/>
    <property type="project" value="UniProtKB-SubCell"/>
</dbReference>
<keyword evidence="2 6" id="KW-0256">Endoplasmic reticulum</keyword>